<dbReference type="Proteomes" id="UP000499080">
    <property type="component" value="Unassembled WGS sequence"/>
</dbReference>
<dbReference type="AlphaFoldDB" id="A0A4Y2VNV4"/>
<keyword evidence="2" id="KW-1185">Reference proteome</keyword>
<name>A0A4Y2VNV4_ARAVE</name>
<organism evidence="1 2">
    <name type="scientific">Araneus ventricosus</name>
    <name type="common">Orbweaver spider</name>
    <name type="synonym">Epeira ventricosa</name>
    <dbReference type="NCBI Taxonomy" id="182803"/>
    <lineage>
        <taxon>Eukaryota</taxon>
        <taxon>Metazoa</taxon>
        <taxon>Ecdysozoa</taxon>
        <taxon>Arthropoda</taxon>
        <taxon>Chelicerata</taxon>
        <taxon>Arachnida</taxon>
        <taxon>Araneae</taxon>
        <taxon>Araneomorphae</taxon>
        <taxon>Entelegynae</taxon>
        <taxon>Araneoidea</taxon>
        <taxon>Araneidae</taxon>
        <taxon>Araneus</taxon>
    </lineage>
</organism>
<evidence type="ECO:0000313" key="2">
    <source>
        <dbReference type="Proteomes" id="UP000499080"/>
    </source>
</evidence>
<comment type="caution">
    <text evidence="1">The sequence shown here is derived from an EMBL/GenBank/DDBJ whole genome shotgun (WGS) entry which is preliminary data.</text>
</comment>
<protein>
    <submittedName>
        <fullName evidence="1">Uncharacterized protein</fullName>
    </submittedName>
</protein>
<reference evidence="1 2" key="1">
    <citation type="journal article" date="2019" name="Sci. Rep.">
        <title>Orb-weaving spider Araneus ventricosus genome elucidates the spidroin gene catalogue.</title>
        <authorList>
            <person name="Kono N."/>
            <person name="Nakamura H."/>
            <person name="Ohtoshi R."/>
            <person name="Moran D.A.P."/>
            <person name="Shinohara A."/>
            <person name="Yoshida Y."/>
            <person name="Fujiwara M."/>
            <person name="Mori M."/>
            <person name="Tomita M."/>
            <person name="Arakawa K."/>
        </authorList>
    </citation>
    <scope>NUCLEOTIDE SEQUENCE [LARGE SCALE GENOMIC DNA]</scope>
</reference>
<proteinExistence type="predicted"/>
<gene>
    <name evidence="1" type="ORF">AVEN_248873_1</name>
</gene>
<evidence type="ECO:0000313" key="1">
    <source>
        <dbReference type="EMBL" id="GBO27063.1"/>
    </source>
</evidence>
<dbReference type="EMBL" id="BGPR01050048">
    <property type="protein sequence ID" value="GBO27063.1"/>
    <property type="molecule type" value="Genomic_DNA"/>
</dbReference>
<sequence>MKDHTTQSTSLFGNGYNNLVNLRATGVNLQVTTAQRTWSFLDRTCDRRNALEKQLIEKEADRGAGGERHRRYHSIRTSSVCGSSPEFAFFAVFSFEFSLGFAIFS</sequence>
<accession>A0A4Y2VNV4</accession>